<gene>
    <name evidence="2" type="ORF">A4R26_13345</name>
</gene>
<dbReference type="Gene3D" id="1.25.40.390">
    <property type="match status" value="1"/>
</dbReference>
<dbReference type="Proteomes" id="UP000192276">
    <property type="component" value="Unassembled WGS sequence"/>
</dbReference>
<accession>A0A1V9G857</accession>
<evidence type="ECO:0008006" key="4">
    <source>
        <dbReference type="Google" id="ProtNLM"/>
    </source>
</evidence>
<dbReference type="Pfam" id="PF12771">
    <property type="entry name" value="SusD-like_2"/>
    <property type="match status" value="1"/>
</dbReference>
<name>A0A1V9G857_9BACT</name>
<evidence type="ECO:0000313" key="3">
    <source>
        <dbReference type="Proteomes" id="UP000192276"/>
    </source>
</evidence>
<dbReference type="OrthoDB" id="614457at2"/>
<keyword evidence="3" id="KW-1185">Reference proteome</keyword>
<keyword evidence="1" id="KW-0732">Signal</keyword>
<dbReference type="EMBL" id="LWBP01000045">
    <property type="protein sequence ID" value="OQP66750.1"/>
    <property type="molecule type" value="Genomic_DNA"/>
</dbReference>
<sequence>MKKTINIKLAFVLLIAAVLGSCQKKLDINQNPNLPEDAVVTAELILPNALHATGVQTALGYGWLSNWMGYWSASGSFNPSTEESSYNITNTFQEGKWSGIYNTLFDLQKVDEKASAAGQTFYRAISMIMKAHLYQNLVDIYGNVIYSQAFQPTVYPTPEYDDAAKIYEDLHVKLDSAIGLMKSASVSNKAKEIDIVYGGNTTLWIKLANTIKLRLLIRASKVEANPTAELAKIKANGGVLQSGETADVNPGYRNDNNRQSPFYAVYGLLVSGEDANTFFRANAYAIDYLEGNADARLGYFFKPAKSPTSASHPYVGTVYGGEPNSAFGGDQTSNVGMGLVRSAEQPQWIVTSMESMFLQAEAILKGWDVGGPYAGNAQDAYEAAVTESFLWLQVPNAATEADDYMQNVADWASAVDDAERLELIIWQKYIALTGINPLEAWNDYRRTGFPGDVPLSINNARGNRKIPVRLLYPSIEYAVNAGNVAKQGTINTQTSTLFWDK</sequence>
<feature type="chain" id="PRO_5012551461" description="SusD/RagB family nutrient-binding outer membrane lipoprotein" evidence="1">
    <location>
        <begin position="25"/>
        <end position="501"/>
    </location>
</feature>
<proteinExistence type="predicted"/>
<dbReference type="InterPro" id="IPR011990">
    <property type="entry name" value="TPR-like_helical_dom_sf"/>
</dbReference>
<dbReference type="AlphaFoldDB" id="A0A1V9G857"/>
<dbReference type="SUPFAM" id="SSF48452">
    <property type="entry name" value="TPR-like"/>
    <property type="match status" value="1"/>
</dbReference>
<protein>
    <recommendedName>
        <fullName evidence="4">SusD/RagB family nutrient-binding outer membrane lipoprotein</fullName>
    </recommendedName>
</protein>
<evidence type="ECO:0000313" key="2">
    <source>
        <dbReference type="EMBL" id="OQP66750.1"/>
    </source>
</evidence>
<dbReference type="InterPro" id="IPR041662">
    <property type="entry name" value="SusD-like_2"/>
</dbReference>
<dbReference type="STRING" id="550983.A4R26_13345"/>
<reference evidence="3" key="1">
    <citation type="submission" date="2016-04" db="EMBL/GenBank/DDBJ databases">
        <authorList>
            <person name="Chen L."/>
            <person name="Zhuang W."/>
            <person name="Wang G."/>
        </authorList>
    </citation>
    <scope>NUCLEOTIDE SEQUENCE [LARGE SCALE GENOMIC DNA]</scope>
    <source>
        <strain evidence="3">208</strain>
    </source>
</reference>
<feature type="signal peptide" evidence="1">
    <location>
        <begin position="1"/>
        <end position="24"/>
    </location>
</feature>
<dbReference type="RefSeq" id="WP_081162410.1">
    <property type="nucleotide sequence ID" value="NZ_LWBP01000045.1"/>
</dbReference>
<comment type="caution">
    <text evidence="2">The sequence shown here is derived from an EMBL/GenBank/DDBJ whole genome shotgun (WGS) entry which is preliminary data.</text>
</comment>
<organism evidence="2 3">
    <name type="scientific">Niastella populi</name>
    <dbReference type="NCBI Taxonomy" id="550983"/>
    <lineage>
        <taxon>Bacteria</taxon>
        <taxon>Pseudomonadati</taxon>
        <taxon>Bacteroidota</taxon>
        <taxon>Chitinophagia</taxon>
        <taxon>Chitinophagales</taxon>
        <taxon>Chitinophagaceae</taxon>
        <taxon>Niastella</taxon>
    </lineage>
</organism>
<evidence type="ECO:0000256" key="1">
    <source>
        <dbReference type="SAM" id="SignalP"/>
    </source>
</evidence>
<dbReference type="PROSITE" id="PS51257">
    <property type="entry name" value="PROKAR_LIPOPROTEIN"/>
    <property type="match status" value="1"/>
</dbReference>